<feature type="compositionally biased region" description="Basic and acidic residues" evidence="1">
    <location>
        <begin position="60"/>
        <end position="70"/>
    </location>
</feature>
<feature type="compositionally biased region" description="Basic and acidic residues" evidence="1">
    <location>
        <begin position="131"/>
        <end position="155"/>
    </location>
</feature>
<gene>
    <name evidence="3" type="ORF">RRG08_000359</name>
</gene>
<dbReference type="InterPro" id="IPR057106">
    <property type="entry name" value="NXPE4_C"/>
</dbReference>
<dbReference type="Proteomes" id="UP001283361">
    <property type="component" value="Unassembled WGS sequence"/>
</dbReference>
<feature type="compositionally biased region" description="Basic and acidic residues" evidence="1">
    <location>
        <begin position="81"/>
        <end position="115"/>
    </location>
</feature>
<evidence type="ECO:0000313" key="4">
    <source>
        <dbReference type="Proteomes" id="UP001283361"/>
    </source>
</evidence>
<accession>A0AAE1BDW3</accession>
<dbReference type="AlphaFoldDB" id="A0AAE1BDW3"/>
<dbReference type="Pfam" id="PF24536">
    <property type="entry name" value="NXPE4_C"/>
    <property type="match status" value="1"/>
</dbReference>
<reference evidence="3" key="1">
    <citation type="journal article" date="2023" name="G3 (Bethesda)">
        <title>A reference genome for the long-term kleptoplast-retaining sea slug Elysia crispata morphotype clarki.</title>
        <authorList>
            <person name="Eastman K.E."/>
            <person name="Pendleton A.L."/>
            <person name="Shaikh M.A."/>
            <person name="Suttiyut T."/>
            <person name="Ogas R."/>
            <person name="Tomko P."/>
            <person name="Gavelis G."/>
            <person name="Widhalm J.R."/>
            <person name="Wisecaver J.H."/>
        </authorList>
    </citation>
    <scope>NUCLEOTIDE SEQUENCE</scope>
    <source>
        <strain evidence="3">ECLA1</strain>
    </source>
</reference>
<dbReference type="PANTHER" id="PTHR16165">
    <property type="entry name" value="NXPE FAMILY MEMBER"/>
    <property type="match status" value="1"/>
</dbReference>
<proteinExistence type="predicted"/>
<evidence type="ECO:0000259" key="2">
    <source>
        <dbReference type="Pfam" id="PF24536"/>
    </source>
</evidence>
<evidence type="ECO:0000256" key="1">
    <source>
        <dbReference type="SAM" id="MobiDB-lite"/>
    </source>
</evidence>
<feature type="compositionally biased region" description="Basic and acidic residues" evidence="1">
    <location>
        <begin position="476"/>
        <end position="486"/>
    </location>
</feature>
<sequence length="772" mass="87076">FDPLAENQQVFLSDVTDRSEKIHRQFLLTETKGPEQPHVETFKPQEKIKSDAQKQVEENAVKGVKRESNLSKHKRIFSQVNKREKVVDSKKVKPQNDKDEERIYQKKITKTKENVASKPLQKPQEPFQGGEKNRMQNDQSKRKPSESQKAKVDGPKLRHITMEEALRRFQYKASSECVNKCPQATDDDSDLSYSSMCNFTAQARWTNALQQNGAEVMPFVDDDVYVYPYERKYLSYPKLPDSSYLPSARKSRVVLTAGVMRGKTSTATCRLGGSATARLDLVDEAGRPRTLGGDEVRAWVGATHDHNGKQIDAMYPRAMASVVDLNNGSYMINVSCLWAGRSRLVVNLRYPREFMMMVVRTVRSGLSRFLGARFEKGGIVEEVPCLATPNIPGRPCICNLTSLNGGGQFYCARPLDTRLSCNDWTVSGTMTKVTPADMPNAEGKYTMKSRERIVPTDNIVIVTETNAVSGNQEPLDNAKPDNKERQLGNTSQEISGQTQLFIHSPLEPCSKTSRKVSWTTQRPTGYWRDADKTWVSLLCREATVTQTWMRACLKDSSVWIIGDSNGVRLYYKVAQSANLDHLDYGAMPFFDVMTRSKKTDNIKVHFTPHEHPLYVSKAWKQLDVDYIGVPDKIDAIPSKGRQFLVIHYFLHVTTVHLGLARARFESARDAIVRLLARNPKAYVAIRGPHTVSLNHYYDIAIGGDSLARHLVEIIAEVFEDLQDRVIFLDGWETSLTVGSSGIHPDGSVPEEVSRRFFSFICDENAGDTDENN</sequence>
<keyword evidence="4" id="KW-1185">Reference proteome</keyword>
<organism evidence="3 4">
    <name type="scientific">Elysia crispata</name>
    <name type="common">lettuce slug</name>
    <dbReference type="NCBI Taxonomy" id="231223"/>
    <lineage>
        <taxon>Eukaryota</taxon>
        <taxon>Metazoa</taxon>
        <taxon>Spiralia</taxon>
        <taxon>Lophotrochozoa</taxon>
        <taxon>Mollusca</taxon>
        <taxon>Gastropoda</taxon>
        <taxon>Heterobranchia</taxon>
        <taxon>Euthyneura</taxon>
        <taxon>Panpulmonata</taxon>
        <taxon>Sacoglossa</taxon>
        <taxon>Placobranchoidea</taxon>
        <taxon>Plakobranchidae</taxon>
        <taxon>Elysia</taxon>
    </lineage>
</organism>
<feature type="region of interest" description="Disordered" evidence="1">
    <location>
        <begin position="467"/>
        <end position="494"/>
    </location>
</feature>
<feature type="region of interest" description="Disordered" evidence="1">
    <location>
        <begin position="60"/>
        <end position="155"/>
    </location>
</feature>
<name>A0AAE1BDW3_9GAST</name>
<evidence type="ECO:0000313" key="3">
    <source>
        <dbReference type="EMBL" id="KAK3804333.1"/>
    </source>
</evidence>
<protein>
    <recommendedName>
        <fullName evidence="2">NXPE C-terminal domain-containing protein</fullName>
    </recommendedName>
</protein>
<feature type="domain" description="NXPE C-terminal" evidence="2">
    <location>
        <begin position="534"/>
        <end position="761"/>
    </location>
</feature>
<dbReference type="PANTHER" id="PTHR16165:SF5">
    <property type="entry name" value="NXPE FAMILY MEMBER 3"/>
    <property type="match status" value="1"/>
</dbReference>
<feature type="non-terminal residue" evidence="3">
    <location>
        <position position="1"/>
    </location>
</feature>
<comment type="caution">
    <text evidence="3">The sequence shown here is derived from an EMBL/GenBank/DDBJ whole genome shotgun (WGS) entry which is preliminary data.</text>
</comment>
<dbReference type="EMBL" id="JAWDGP010000024">
    <property type="protein sequence ID" value="KAK3804333.1"/>
    <property type="molecule type" value="Genomic_DNA"/>
</dbReference>